<evidence type="ECO:0000256" key="4">
    <source>
        <dbReference type="ARBA" id="ARBA00022730"/>
    </source>
</evidence>
<keyword evidence="1 10" id="KW-0963">Cytoplasm</keyword>
<proteinExistence type="inferred from homology"/>
<comment type="caution">
    <text evidence="13">The sequence shown here is derived from an EMBL/GenBank/DDBJ whole genome shotgun (WGS) entry which is preliminary data.</text>
</comment>
<evidence type="ECO:0000313" key="14">
    <source>
        <dbReference type="Proteomes" id="UP000051131"/>
    </source>
</evidence>
<feature type="binding site" evidence="10">
    <location>
        <begin position="112"/>
        <end position="115"/>
    </location>
    <ligand>
        <name>GTP</name>
        <dbReference type="ChEBI" id="CHEBI:37565"/>
    </ligand>
</feature>
<evidence type="ECO:0000256" key="10">
    <source>
        <dbReference type="HAMAP-Rule" id="MF_01820"/>
    </source>
</evidence>
<dbReference type="GO" id="GO:0005525">
    <property type="term" value="F:GTP binding"/>
    <property type="evidence" value="ECO:0007669"/>
    <property type="project" value="UniProtKB-UniRule"/>
</dbReference>
<evidence type="ECO:0000256" key="5">
    <source>
        <dbReference type="ARBA" id="ARBA00022741"/>
    </source>
</evidence>
<dbReference type="AlphaFoldDB" id="A0A0R2CGD6"/>
<comment type="subunit">
    <text evidence="10">Monomer. Associates with 30S ribosomal subunit, binds 16S rRNA.</text>
</comment>
<evidence type="ECO:0000313" key="13">
    <source>
        <dbReference type="EMBL" id="KRM90696.1"/>
    </source>
</evidence>
<feature type="domain" description="EngC GTPase" evidence="11">
    <location>
        <begin position="72"/>
        <end position="217"/>
    </location>
</feature>
<dbReference type="SUPFAM" id="SSF52540">
    <property type="entry name" value="P-loop containing nucleoside triphosphate hydrolases"/>
    <property type="match status" value="1"/>
</dbReference>
<keyword evidence="2 10" id="KW-0690">Ribosome biogenesis</keyword>
<keyword evidence="9 10" id="KW-0342">GTP-binding</keyword>
<evidence type="ECO:0000256" key="8">
    <source>
        <dbReference type="ARBA" id="ARBA00022884"/>
    </source>
</evidence>
<evidence type="ECO:0000259" key="11">
    <source>
        <dbReference type="PROSITE" id="PS50936"/>
    </source>
</evidence>
<comment type="similarity">
    <text evidence="10">Belongs to the TRAFAC class YlqF/YawG GTPase family. RsgA subfamily.</text>
</comment>
<keyword evidence="5 10" id="KW-0547">Nucleotide-binding</keyword>
<protein>
    <recommendedName>
        <fullName evidence="10">Small ribosomal subunit biogenesis GTPase RsgA</fullName>
        <ecNumber evidence="10">3.6.1.-</ecNumber>
    </recommendedName>
</protein>
<feature type="binding site" evidence="10">
    <location>
        <position position="256"/>
    </location>
    <ligand>
        <name>Zn(2+)</name>
        <dbReference type="ChEBI" id="CHEBI:29105"/>
    </ligand>
</feature>
<comment type="subcellular location">
    <subcellularLocation>
        <location evidence="10">Cytoplasm</location>
    </subcellularLocation>
</comment>
<comment type="cofactor">
    <cofactor evidence="10">
        <name>Zn(2+)</name>
        <dbReference type="ChEBI" id="CHEBI:29105"/>
    </cofactor>
    <text evidence="10">Binds 1 zinc ion per subunit.</text>
</comment>
<dbReference type="Gene3D" id="2.40.50.140">
    <property type="entry name" value="Nucleic acid-binding proteins"/>
    <property type="match status" value="1"/>
</dbReference>
<gene>
    <name evidence="10" type="primary">rsgA</name>
    <name evidence="13" type="ORF">FC80_GL000686</name>
</gene>
<dbReference type="InterPro" id="IPR031944">
    <property type="entry name" value="RsgA_N"/>
</dbReference>
<evidence type="ECO:0000256" key="2">
    <source>
        <dbReference type="ARBA" id="ARBA00022517"/>
    </source>
</evidence>
<dbReference type="InterPro" id="IPR012340">
    <property type="entry name" value="NA-bd_OB-fold"/>
</dbReference>
<keyword evidence="3 10" id="KW-0479">Metal-binding</keyword>
<feature type="domain" description="CP-type G" evidence="12">
    <location>
        <begin position="63"/>
        <end position="219"/>
    </location>
</feature>
<sequence>MLIGQIRQSLSGYYDIDVEGITYRTRARGNFRKKGETPLVGDWVEFKADNQTEGYILKIRERKNILVRPPVANIDYAIVVTACKEPNFSANLLDRQLVMLEKNGIIPLLFFSKSDLLSDEELKQMNQIVANYQKIYNCQLASLNSVITLLNNIQNRVIVVMGQTGAGKSTLLNNLKPELKLETGEVSKALSRGKHTTRKTTLLPILENLIADTPGFSSFDILDVKKEELAKYFPDFQSYASGCKFRSCIHLNEPGCNVKAAVNNGEIAKTRYENYQQFQKELSNQRVKYRK</sequence>
<dbReference type="EMBL" id="AYZE01000014">
    <property type="protein sequence ID" value="KRM90696.1"/>
    <property type="molecule type" value="Genomic_DNA"/>
</dbReference>
<dbReference type="GO" id="GO:0005737">
    <property type="term" value="C:cytoplasm"/>
    <property type="evidence" value="ECO:0007669"/>
    <property type="project" value="UniProtKB-SubCell"/>
</dbReference>
<dbReference type="RefSeq" id="WP_057828922.1">
    <property type="nucleotide sequence ID" value="NZ_AYZE01000014.1"/>
</dbReference>
<keyword evidence="4 10" id="KW-0699">rRNA-binding</keyword>
<dbReference type="InterPro" id="IPR027417">
    <property type="entry name" value="P-loop_NTPase"/>
</dbReference>
<dbReference type="SUPFAM" id="SSF50249">
    <property type="entry name" value="Nucleic acid-binding proteins"/>
    <property type="match status" value="1"/>
</dbReference>
<feature type="binding site" evidence="10">
    <location>
        <position position="248"/>
    </location>
    <ligand>
        <name>Zn(2+)</name>
        <dbReference type="ChEBI" id="CHEBI:29105"/>
    </ligand>
</feature>
<keyword evidence="14" id="KW-1185">Reference proteome</keyword>
<dbReference type="Pfam" id="PF03193">
    <property type="entry name" value="RsgA_GTPase"/>
    <property type="match status" value="1"/>
</dbReference>
<dbReference type="Proteomes" id="UP000051131">
    <property type="component" value="Unassembled WGS sequence"/>
</dbReference>
<dbReference type="GO" id="GO:0042274">
    <property type="term" value="P:ribosomal small subunit biogenesis"/>
    <property type="evidence" value="ECO:0007669"/>
    <property type="project" value="UniProtKB-UniRule"/>
</dbReference>
<feature type="binding site" evidence="10">
    <location>
        <begin position="162"/>
        <end position="170"/>
    </location>
    <ligand>
        <name>GTP</name>
        <dbReference type="ChEBI" id="CHEBI:37565"/>
    </ligand>
</feature>
<dbReference type="EC" id="3.6.1.-" evidence="10"/>
<dbReference type="GO" id="GO:0046872">
    <property type="term" value="F:metal ion binding"/>
    <property type="evidence" value="ECO:0007669"/>
    <property type="project" value="UniProtKB-KW"/>
</dbReference>
<name>A0A0R2CGD6_9LACO</name>
<dbReference type="PANTHER" id="PTHR32120:SF11">
    <property type="entry name" value="SMALL RIBOSOMAL SUBUNIT BIOGENESIS GTPASE RSGA 1, MITOCHONDRIAL-RELATED"/>
    <property type="match status" value="1"/>
</dbReference>
<feature type="binding site" evidence="10">
    <location>
        <position position="250"/>
    </location>
    <ligand>
        <name>Zn(2+)</name>
        <dbReference type="ChEBI" id="CHEBI:29105"/>
    </ligand>
</feature>
<dbReference type="GO" id="GO:0019843">
    <property type="term" value="F:rRNA binding"/>
    <property type="evidence" value="ECO:0007669"/>
    <property type="project" value="UniProtKB-KW"/>
</dbReference>
<dbReference type="InterPro" id="IPR004881">
    <property type="entry name" value="Ribosome_biogen_GTPase_RsgA"/>
</dbReference>
<dbReference type="PANTHER" id="PTHR32120">
    <property type="entry name" value="SMALL RIBOSOMAL SUBUNIT BIOGENESIS GTPASE RSGA"/>
    <property type="match status" value="1"/>
</dbReference>
<accession>A0A0R2CGD6</accession>
<keyword evidence="6 10" id="KW-0378">Hydrolase</keyword>
<dbReference type="PATRIC" id="fig|1423729.3.peg.694"/>
<dbReference type="PROSITE" id="PS50936">
    <property type="entry name" value="ENGC_GTPASE"/>
    <property type="match status" value="1"/>
</dbReference>
<dbReference type="CDD" id="cd04466">
    <property type="entry name" value="S1_YloQ_GTPase"/>
    <property type="match status" value="1"/>
</dbReference>
<organism evidence="13 14">
    <name type="scientific">Liquorilactobacillus cacaonum DSM 21116</name>
    <dbReference type="NCBI Taxonomy" id="1423729"/>
    <lineage>
        <taxon>Bacteria</taxon>
        <taxon>Bacillati</taxon>
        <taxon>Bacillota</taxon>
        <taxon>Bacilli</taxon>
        <taxon>Lactobacillales</taxon>
        <taxon>Lactobacillaceae</taxon>
        <taxon>Liquorilactobacillus</taxon>
    </lineage>
</organism>
<dbReference type="InterPro" id="IPR010914">
    <property type="entry name" value="RsgA_GTPase_dom"/>
</dbReference>
<evidence type="ECO:0000256" key="6">
    <source>
        <dbReference type="ARBA" id="ARBA00022801"/>
    </source>
</evidence>
<evidence type="ECO:0000256" key="3">
    <source>
        <dbReference type="ARBA" id="ARBA00022723"/>
    </source>
</evidence>
<dbReference type="Gene3D" id="3.40.50.300">
    <property type="entry name" value="P-loop containing nucleotide triphosphate hydrolases"/>
    <property type="match status" value="1"/>
</dbReference>
<reference evidence="13 14" key="1">
    <citation type="journal article" date="2015" name="Genome Announc.">
        <title>Expanding the biotechnology potential of lactobacilli through comparative genomics of 213 strains and associated genera.</title>
        <authorList>
            <person name="Sun Z."/>
            <person name="Harris H.M."/>
            <person name="McCann A."/>
            <person name="Guo C."/>
            <person name="Argimon S."/>
            <person name="Zhang W."/>
            <person name="Yang X."/>
            <person name="Jeffery I.B."/>
            <person name="Cooney J.C."/>
            <person name="Kagawa T.F."/>
            <person name="Liu W."/>
            <person name="Song Y."/>
            <person name="Salvetti E."/>
            <person name="Wrobel A."/>
            <person name="Rasinkangas P."/>
            <person name="Parkhill J."/>
            <person name="Rea M.C."/>
            <person name="O'Sullivan O."/>
            <person name="Ritari J."/>
            <person name="Douillard F.P."/>
            <person name="Paul Ross R."/>
            <person name="Yang R."/>
            <person name="Briner A.E."/>
            <person name="Felis G.E."/>
            <person name="de Vos W.M."/>
            <person name="Barrangou R."/>
            <person name="Klaenhammer T.R."/>
            <person name="Caufield P.W."/>
            <person name="Cui Y."/>
            <person name="Zhang H."/>
            <person name="O'Toole P.W."/>
        </authorList>
    </citation>
    <scope>NUCLEOTIDE SEQUENCE [LARGE SCALE GENOMIC DNA]</scope>
    <source>
        <strain evidence="13 14">DSM 21116</strain>
    </source>
</reference>
<dbReference type="STRING" id="1423729.FC80_GL000686"/>
<keyword evidence="8 10" id="KW-0694">RNA-binding</keyword>
<comment type="function">
    <text evidence="10">One of several proteins that assist in the late maturation steps of the functional core of the 30S ribosomal subunit. Helps release RbfA from mature subunits. May play a role in the assembly of ribosomal proteins into the subunit. Circularly permuted GTPase that catalyzes slow GTP hydrolysis, GTPase activity is stimulated by the 30S ribosomal subunit.</text>
</comment>
<dbReference type="OrthoDB" id="9809485at2"/>
<dbReference type="PROSITE" id="PS51721">
    <property type="entry name" value="G_CP"/>
    <property type="match status" value="1"/>
</dbReference>
<dbReference type="NCBIfam" id="TIGR00157">
    <property type="entry name" value="ribosome small subunit-dependent GTPase A"/>
    <property type="match status" value="1"/>
</dbReference>
<evidence type="ECO:0000259" key="12">
    <source>
        <dbReference type="PROSITE" id="PS51721"/>
    </source>
</evidence>
<dbReference type="Gene3D" id="1.10.40.50">
    <property type="entry name" value="Probable gtpase engc, domain 3"/>
    <property type="match status" value="1"/>
</dbReference>
<dbReference type="CDD" id="cd01854">
    <property type="entry name" value="YjeQ_EngC"/>
    <property type="match status" value="1"/>
</dbReference>
<dbReference type="GO" id="GO:0003924">
    <property type="term" value="F:GTPase activity"/>
    <property type="evidence" value="ECO:0007669"/>
    <property type="project" value="UniProtKB-UniRule"/>
</dbReference>
<feature type="binding site" evidence="10">
    <location>
        <position position="243"/>
    </location>
    <ligand>
        <name>Zn(2+)</name>
        <dbReference type="ChEBI" id="CHEBI:29105"/>
    </ligand>
</feature>
<dbReference type="Pfam" id="PF16745">
    <property type="entry name" value="RsgA_N"/>
    <property type="match status" value="1"/>
</dbReference>
<dbReference type="InterPro" id="IPR030378">
    <property type="entry name" value="G_CP_dom"/>
</dbReference>
<dbReference type="HAMAP" id="MF_01820">
    <property type="entry name" value="GTPase_RsgA"/>
    <property type="match status" value="1"/>
</dbReference>
<keyword evidence="7 10" id="KW-0862">Zinc</keyword>
<evidence type="ECO:0000256" key="1">
    <source>
        <dbReference type="ARBA" id="ARBA00022490"/>
    </source>
</evidence>
<evidence type="ECO:0000256" key="9">
    <source>
        <dbReference type="ARBA" id="ARBA00023134"/>
    </source>
</evidence>
<evidence type="ECO:0000256" key="7">
    <source>
        <dbReference type="ARBA" id="ARBA00022833"/>
    </source>
</evidence>